<sequence length="226" mass="23929">MVTLTTAAAMDNGGIATTPLTTISRLSPSNDPVRQTVAFDSRAGDGRASSAQRTRSPVPLSTDPTTGFTTTARLGAENTPLRRSVPFDPLGAGVARRTPQTRSSFGVSLEQTTLIPGSYFRSLRGIAIDTDGNPLGDAKYIMAMGDLPTVGPVADDGTFTVYTLRSNYDDFVLVANSGREGVDYTWYTPVDVEIGPSENDVVLVFEPRKLTGLYAGPGTEMGGSLR</sequence>
<dbReference type="AlphaFoldDB" id="A0A1S8ATU6"/>
<organism evidence="2 3">
    <name type="scientific">Natrinema saccharevitans</name>
    <dbReference type="NCBI Taxonomy" id="301967"/>
    <lineage>
        <taxon>Archaea</taxon>
        <taxon>Methanobacteriati</taxon>
        <taxon>Methanobacteriota</taxon>
        <taxon>Stenosarchaea group</taxon>
        <taxon>Halobacteria</taxon>
        <taxon>Halobacteriales</taxon>
        <taxon>Natrialbaceae</taxon>
        <taxon>Natrinema</taxon>
    </lineage>
</organism>
<accession>A0A1S8ATU6</accession>
<reference evidence="3" key="1">
    <citation type="submission" date="2016-04" db="EMBL/GenBank/DDBJ databases">
        <authorList>
            <person name="Chen S.-C."/>
            <person name="Lai M.-C."/>
        </authorList>
    </citation>
    <scope>NUCLEOTIDE SEQUENCE [LARGE SCALE GENOMIC DNA]</scope>
    <source>
        <strain evidence="3">AB14</strain>
    </source>
</reference>
<evidence type="ECO:0000256" key="1">
    <source>
        <dbReference type="SAM" id="MobiDB-lite"/>
    </source>
</evidence>
<comment type="caution">
    <text evidence="2">The sequence shown here is derived from an EMBL/GenBank/DDBJ whole genome shotgun (WGS) entry which is preliminary data.</text>
</comment>
<feature type="compositionally biased region" description="Polar residues" evidence="1">
    <location>
        <begin position="62"/>
        <end position="71"/>
    </location>
</feature>
<evidence type="ECO:0000313" key="3">
    <source>
        <dbReference type="Proteomes" id="UP000189370"/>
    </source>
</evidence>
<dbReference type="EMBL" id="LWLN01000001">
    <property type="protein sequence ID" value="OLZ39864.1"/>
    <property type="molecule type" value="Genomic_DNA"/>
</dbReference>
<protein>
    <submittedName>
        <fullName evidence="2">Uncharacterized protein</fullName>
    </submittedName>
</protein>
<keyword evidence="3" id="KW-1185">Reference proteome</keyword>
<dbReference type="Proteomes" id="UP000189370">
    <property type="component" value="Unassembled WGS sequence"/>
</dbReference>
<dbReference type="OrthoDB" id="179234at2157"/>
<gene>
    <name evidence="2" type="ORF">A6E15_02195</name>
</gene>
<proteinExistence type="predicted"/>
<dbReference type="STRING" id="301967.A6E15_02195"/>
<name>A0A1S8ATU6_9EURY</name>
<evidence type="ECO:0000313" key="2">
    <source>
        <dbReference type="EMBL" id="OLZ39864.1"/>
    </source>
</evidence>
<feature type="region of interest" description="Disordered" evidence="1">
    <location>
        <begin position="39"/>
        <end position="71"/>
    </location>
</feature>